<dbReference type="InParanoid" id="A0A218ZB67"/>
<dbReference type="InterPro" id="IPR050309">
    <property type="entry name" value="Type-B_Carboxylest/Lipase"/>
</dbReference>
<organism evidence="5 6">
    <name type="scientific">Diplocarpon coronariae</name>
    <dbReference type="NCBI Taxonomy" id="2795749"/>
    <lineage>
        <taxon>Eukaryota</taxon>
        <taxon>Fungi</taxon>
        <taxon>Dikarya</taxon>
        <taxon>Ascomycota</taxon>
        <taxon>Pezizomycotina</taxon>
        <taxon>Leotiomycetes</taxon>
        <taxon>Helotiales</taxon>
        <taxon>Drepanopezizaceae</taxon>
        <taxon>Diplocarpon</taxon>
    </lineage>
</organism>
<gene>
    <name evidence="5" type="ORF">B2J93_8019</name>
</gene>
<evidence type="ECO:0000259" key="4">
    <source>
        <dbReference type="Pfam" id="PF00135"/>
    </source>
</evidence>
<dbReference type="GO" id="GO:0016787">
    <property type="term" value="F:hydrolase activity"/>
    <property type="evidence" value="ECO:0007669"/>
    <property type="project" value="UniProtKB-KW"/>
</dbReference>
<feature type="signal peptide" evidence="3">
    <location>
        <begin position="1"/>
        <end position="18"/>
    </location>
</feature>
<accession>A0A218ZB67</accession>
<dbReference type="Proteomes" id="UP000242519">
    <property type="component" value="Unassembled WGS sequence"/>
</dbReference>
<reference evidence="5 6" key="1">
    <citation type="submission" date="2017-04" db="EMBL/GenBank/DDBJ databases">
        <title>Draft genome sequence of Marssonina coronaria NL1: causal agent of apple blotch.</title>
        <authorList>
            <person name="Cheng Q."/>
        </authorList>
    </citation>
    <scope>NUCLEOTIDE SEQUENCE [LARGE SCALE GENOMIC DNA]</scope>
    <source>
        <strain evidence="5 6">NL1</strain>
    </source>
</reference>
<sequence length="620" mass="66222">MRLTFISSIPFLVSLAGAVSPLVDLGYAQYQGQTSQSGVNQWLSVRFAAPPTGVRRFAAPQPPLKENQTQDASKEGALCVAANEPEGFQYGSPRQYMAEDCLFLAIYAPANATTSSKLPIMFFLQGGGFSSNSNGNFNGTNLVEASDMGMIVVRINYRVGILGFIAGSLIDSDKKGAVPNNGLNDVIAAARWVKEHAVKFGGNPDHIVLSGDSSGGQIINTLVTSNNGVGFPDLFVGAAVESPGWGSEPTSAGRDESLTKNLVSTGCSNSLDPIDCMRMMPIADFQNKTAKGGWGPTIDGKILNAPHYQMWEAGKFQKFPMIHGTTSNEATYAYLSNVSATTDADIESGIKGQSASVTDAQVRAIMQAYPFSLNSVSFFSRDVSVKNATARIGNGTQWQRDAAIKTEFQNCVSTFYSDMHAAQNVAESYHYRYNLLDNAPGGMAEKGLFTPHTSELYTIWGANNTDGGDPKCFGTQAVSGDCAQAIKMVQAYWTSFIRTLNPNTYRLPGTPEWGTWTIASPKRIVLDNANATMEVMGAGIGEITPGGLNQRQRCGQLIIPIAKATIAGLKEGQTLPPFANGIGTDPTLPYINGNASATKSAVSIPTYEPYPMDKNPPGTY</sequence>
<dbReference type="SUPFAM" id="SSF53474">
    <property type="entry name" value="alpha/beta-Hydrolases"/>
    <property type="match status" value="1"/>
</dbReference>
<evidence type="ECO:0000256" key="1">
    <source>
        <dbReference type="ARBA" id="ARBA00005964"/>
    </source>
</evidence>
<dbReference type="InterPro" id="IPR002018">
    <property type="entry name" value="CarbesteraseB"/>
</dbReference>
<feature type="chain" id="PRO_5011813565" description="Carboxylic ester hydrolase" evidence="3">
    <location>
        <begin position="19"/>
        <end position="620"/>
    </location>
</feature>
<dbReference type="PROSITE" id="PS00122">
    <property type="entry name" value="CARBOXYLESTERASE_B_1"/>
    <property type="match status" value="1"/>
</dbReference>
<dbReference type="InterPro" id="IPR029058">
    <property type="entry name" value="AB_hydrolase_fold"/>
</dbReference>
<evidence type="ECO:0000256" key="2">
    <source>
        <dbReference type="ARBA" id="ARBA00022801"/>
    </source>
</evidence>
<name>A0A218ZB67_9HELO</name>
<keyword evidence="2 3" id="KW-0378">Hydrolase</keyword>
<dbReference type="InterPro" id="IPR019826">
    <property type="entry name" value="Carboxylesterase_B_AS"/>
</dbReference>
<dbReference type="AlphaFoldDB" id="A0A218ZB67"/>
<comment type="similarity">
    <text evidence="1 3">Belongs to the type-B carboxylesterase/lipase family.</text>
</comment>
<evidence type="ECO:0000256" key="3">
    <source>
        <dbReference type="RuleBase" id="RU361235"/>
    </source>
</evidence>
<protein>
    <recommendedName>
        <fullName evidence="3">Carboxylic ester hydrolase</fullName>
        <ecNumber evidence="3">3.1.1.-</ecNumber>
    </recommendedName>
</protein>
<dbReference type="EC" id="3.1.1.-" evidence="3"/>
<dbReference type="OrthoDB" id="408631at2759"/>
<dbReference type="EMBL" id="MZNU01000076">
    <property type="protein sequence ID" value="OWP05277.1"/>
    <property type="molecule type" value="Genomic_DNA"/>
</dbReference>
<dbReference type="Gene3D" id="3.40.50.1820">
    <property type="entry name" value="alpha/beta hydrolase"/>
    <property type="match status" value="1"/>
</dbReference>
<keyword evidence="6" id="KW-1185">Reference proteome</keyword>
<dbReference type="Pfam" id="PF00135">
    <property type="entry name" value="COesterase"/>
    <property type="match status" value="1"/>
</dbReference>
<keyword evidence="3" id="KW-0732">Signal</keyword>
<dbReference type="STRING" id="503106.A0A218ZB67"/>
<dbReference type="PANTHER" id="PTHR11559">
    <property type="entry name" value="CARBOXYLESTERASE"/>
    <property type="match status" value="1"/>
</dbReference>
<evidence type="ECO:0000313" key="5">
    <source>
        <dbReference type="EMBL" id="OWP05277.1"/>
    </source>
</evidence>
<feature type="domain" description="Carboxylesterase type B" evidence="4">
    <location>
        <begin position="26"/>
        <end position="519"/>
    </location>
</feature>
<proteinExistence type="inferred from homology"/>
<evidence type="ECO:0000313" key="6">
    <source>
        <dbReference type="Proteomes" id="UP000242519"/>
    </source>
</evidence>
<comment type="caution">
    <text evidence="5">The sequence shown here is derived from an EMBL/GenBank/DDBJ whole genome shotgun (WGS) entry which is preliminary data.</text>
</comment>